<evidence type="ECO:0000313" key="1">
    <source>
        <dbReference type="EMBL" id="MBK9719026.1"/>
    </source>
</evidence>
<organism evidence="1 2">
    <name type="scientific">Candidatus Defluviibacterium haderslevense</name>
    <dbReference type="NCBI Taxonomy" id="2981993"/>
    <lineage>
        <taxon>Bacteria</taxon>
        <taxon>Pseudomonadati</taxon>
        <taxon>Bacteroidota</taxon>
        <taxon>Saprospiria</taxon>
        <taxon>Saprospirales</taxon>
        <taxon>Saprospiraceae</taxon>
        <taxon>Candidatus Defluviibacterium</taxon>
    </lineage>
</organism>
<protein>
    <recommendedName>
        <fullName evidence="3">Lipoprotein</fullName>
    </recommendedName>
</protein>
<dbReference type="PROSITE" id="PS51257">
    <property type="entry name" value="PROKAR_LIPOPROTEIN"/>
    <property type="match status" value="1"/>
</dbReference>
<dbReference type="AlphaFoldDB" id="A0A9D7SBN6"/>
<dbReference type="Proteomes" id="UP000808349">
    <property type="component" value="Unassembled WGS sequence"/>
</dbReference>
<name>A0A9D7SBN6_9BACT</name>
<proteinExistence type="predicted"/>
<evidence type="ECO:0000313" key="2">
    <source>
        <dbReference type="Proteomes" id="UP000808349"/>
    </source>
</evidence>
<dbReference type="EMBL" id="JADKFW010000014">
    <property type="protein sequence ID" value="MBK9719026.1"/>
    <property type="molecule type" value="Genomic_DNA"/>
</dbReference>
<accession>A0A9D7SBN6</accession>
<evidence type="ECO:0008006" key="3">
    <source>
        <dbReference type="Google" id="ProtNLM"/>
    </source>
</evidence>
<gene>
    <name evidence="1" type="ORF">IPO85_16225</name>
</gene>
<comment type="caution">
    <text evidence="1">The sequence shown here is derived from an EMBL/GenBank/DDBJ whole genome shotgun (WGS) entry which is preliminary data.</text>
</comment>
<sequence length="216" mass="25641">MRVFLILFLLISGLFACYDRVHTKYENYYEIIDDFMRFYYYDSDVAILNELAKVIKSPDDNSNSFQDSPQFFDPHSLPPPPPQYGRIYISKSELKFLNRKHLLDTNDLHYFYDQISDLENFTLDPLRVNKIIIKQASIDSIFKMNSDEDGFKILKEQYKVDSYLQFSNPLISKDGKIMIFDIESNCGRNCGHGDRYIVQKHKGKWRVIYQHQTWIS</sequence>
<reference evidence="1 2" key="1">
    <citation type="submission" date="2020-10" db="EMBL/GenBank/DDBJ databases">
        <title>Connecting structure to function with the recovery of over 1000 high-quality activated sludge metagenome-assembled genomes encoding full-length rRNA genes using long-read sequencing.</title>
        <authorList>
            <person name="Singleton C.M."/>
            <person name="Petriglieri F."/>
            <person name="Kristensen J.M."/>
            <person name="Kirkegaard R.H."/>
            <person name="Michaelsen T.Y."/>
            <person name="Andersen M.H."/>
            <person name="Karst S.M."/>
            <person name="Dueholm M.S."/>
            <person name="Nielsen P.H."/>
            <person name="Albertsen M."/>
        </authorList>
    </citation>
    <scope>NUCLEOTIDE SEQUENCE [LARGE SCALE GENOMIC DNA]</scope>
    <source>
        <strain evidence="1">Ribe_18-Q3-R11-54_BAT3C.373</strain>
    </source>
</reference>